<keyword evidence="2" id="KW-0722">Serine protease inhibitor</keyword>
<sequence length="228" mass="24888">MMLSLLTWITTLLVVVASTAARCPSICPLNYKPVCGSDLKTYGNSCQLNAAICRNPSLKKLYDGPCIDKPQPQCPSICPLDYNPVCGTDGKTYSNLCALRIEACNNPHLNLRVDYQGECRPKNQCRNGCTLQYDPKCGTDGKTYSNLCDLEVAACNNPQLNLKVAYKGECKQQNQCPTICTQQYDPVCGTDGKTYGNSCELGVAACNNPQLNLKIAYKGACNFPQQQT</sequence>
<dbReference type="PANTHER" id="PTHR10913">
    <property type="entry name" value="FOLLISTATIN-RELATED"/>
    <property type="match status" value="1"/>
</dbReference>
<dbReference type="SUPFAM" id="SSF100895">
    <property type="entry name" value="Kazal-type serine protease inhibitors"/>
    <property type="match status" value="4"/>
</dbReference>
<gene>
    <name evidence="6" type="primary">PAPI I</name>
</gene>
<dbReference type="Pfam" id="PF07648">
    <property type="entry name" value="Kazal_2"/>
    <property type="match status" value="2"/>
</dbReference>
<feature type="domain" description="Kazal-like" evidence="5">
    <location>
        <begin position="122"/>
        <end position="170"/>
    </location>
</feature>
<dbReference type="PIR" id="S45677">
    <property type="entry name" value="S45677"/>
</dbReference>
<keyword evidence="4" id="KW-0732">Signal</keyword>
<dbReference type="SMART" id="SM00280">
    <property type="entry name" value="KAZAL"/>
    <property type="match status" value="4"/>
</dbReference>
<dbReference type="Pfam" id="PF00050">
    <property type="entry name" value="Kazal_1"/>
    <property type="match status" value="2"/>
</dbReference>
<dbReference type="GO" id="GO:0030154">
    <property type="term" value="P:cell differentiation"/>
    <property type="evidence" value="ECO:0007669"/>
    <property type="project" value="TreeGrafter"/>
</dbReference>
<accession>Q26057</accession>
<feature type="domain" description="Kazal-like" evidence="5">
    <location>
        <begin position="171"/>
        <end position="223"/>
    </location>
</feature>
<dbReference type="InterPro" id="IPR050653">
    <property type="entry name" value="Prot_Inhib_GrowthFact_Antg"/>
</dbReference>
<dbReference type="MEROPS" id="I01.039"/>
<dbReference type="CDD" id="cd00104">
    <property type="entry name" value="KAZAL_FS"/>
    <property type="match status" value="4"/>
</dbReference>
<organism evidence="6">
    <name type="scientific">Pacifastacus leniusculus</name>
    <name type="common">Signal crayfish</name>
    <dbReference type="NCBI Taxonomy" id="6720"/>
    <lineage>
        <taxon>Eukaryota</taxon>
        <taxon>Metazoa</taxon>
        <taxon>Ecdysozoa</taxon>
        <taxon>Arthropoda</taxon>
        <taxon>Crustacea</taxon>
        <taxon>Multicrustacea</taxon>
        <taxon>Malacostraca</taxon>
        <taxon>Eumalacostraca</taxon>
        <taxon>Eucarida</taxon>
        <taxon>Decapoda</taxon>
        <taxon>Pleocyemata</taxon>
        <taxon>Astacidea</taxon>
        <taxon>Astacoidea</taxon>
        <taxon>Astacidae</taxon>
        <taxon>Pacifastacus</taxon>
    </lineage>
</organism>
<keyword evidence="1" id="KW-0646">Protease inhibitor</keyword>
<dbReference type="GO" id="GO:0005576">
    <property type="term" value="C:extracellular region"/>
    <property type="evidence" value="ECO:0007669"/>
    <property type="project" value="TreeGrafter"/>
</dbReference>
<feature type="chain" id="PRO_5004203668" evidence="4">
    <location>
        <begin position="22"/>
        <end position="228"/>
    </location>
</feature>
<feature type="domain" description="Kazal-like" evidence="5">
    <location>
        <begin position="68"/>
        <end position="121"/>
    </location>
</feature>
<dbReference type="InterPro" id="IPR036058">
    <property type="entry name" value="Kazal_dom_sf"/>
</dbReference>
<dbReference type="PROSITE" id="PS51465">
    <property type="entry name" value="KAZAL_2"/>
    <property type="match status" value="4"/>
</dbReference>
<dbReference type="AlphaFoldDB" id="Q26057"/>
<proteinExistence type="evidence at transcript level"/>
<protein>
    <submittedName>
        <fullName evidence="6">PAPI I protein</fullName>
    </submittedName>
</protein>
<dbReference type="InterPro" id="IPR002350">
    <property type="entry name" value="Kazal_dom"/>
</dbReference>
<keyword evidence="3" id="KW-1015">Disulfide bond</keyword>
<dbReference type="PANTHER" id="PTHR10913:SF45">
    <property type="entry name" value="FOLLISTATIN, ISOFORM A-RELATED"/>
    <property type="match status" value="1"/>
</dbReference>
<name>Q26057_PACLE</name>
<evidence type="ECO:0000256" key="1">
    <source>
        <dbReference type="ARBA" id="ARBA00022690"/>
    </source>
</evidence>
<evidence type="ECO:0000256" key="3">
    <source>
        <dbReference type="ARBA" id="ARBA00023157"/>
    </source>
</evidence>
<evidence type="ECO:0000259" key="5">
    <source>
        <dbReference type="PROSITE" id="PS51465"/>
    </source>
</evidence>
<feature type="signal peptide" evidence="4">
    <location>
        <begin position="1"/>
        <end position="21"/>
    </location>
</feature>
<evidence type="ECO:0000313" key="6">
    <source>
        <dbReference type="EMBL" id="CAA56043.1"/>
    </source>
</evidence>
<feature type="domain" description="Kazal-like" evidence="5">
    <location>
        <begin position="17"/>
        <end position="67"/>
    </location>
</feature>
<dbReference type="EMBL" id="X79512">
    <property type="protein sequence ID" value="CAA56043.1"/>
    <property type="molecule type" value="mRNA"/>
</dbReference>
<dbReference type="Gene3D" id="3.30.60.30">
    <property type="match status" value="4"/>
</dbReference>
<reference evidence="6" key="1">
    <citation type="journal article" date="1994" name="Eur. J. Biochem.">
        <title>Purification and cDNA cloning of a four-domain Kazal proteinase inhibitor from crayfish blood cells.</title>
        <authorList>
            <person name="Johansson M.W."/>
            <person name="Keyser P."/>
            <person name="Soderhall K."/>
        </authorList>
    </citation>
    <scope>NUCLEOTIDE SEQUENCE</scope>
</reference>
<evidence type="ECO:0000256" key="4">
    <source>
        <dbReference type="SAM" id="SignalP"/>
    </source>
</evidence>
<evidence type="ECO:0000256" key="2">
    <source>
        <dbReference type="ARBA" id="ARBA00022900"/>
    </source>
</evidence>